<dbReference type="PROSITE" id="PS50234">
    <property type="entry name" value="VWFA"/>
    <property type="match status" value="1"/>
</dbReference>
<comment type="caution">
    <text evidence="4">The sequence shown here is derived from an EMBL/GenBank/DDBJ whole genome shotgun (WGS) entry which is preliminary data.</text>
</comment>
<dbReference type="InterPro" id="IPR010768">
    <property type="entry name" value="GATase1-like"/>
</dbReference>
<evidence type="ECO:0000256" key="2">
    <source>
        <dbReference type="SAM" id="Phobius"/>
    </source>
</evidence>
<dbReference type="PANTHER" id="PTHR37947:SF2">
    <property type="entry name" value="VON WILLEBRAND FACTOR TYPE A"/>
    <property type="match status" value="1"/>
</dbReference>
<dbReference type="RefSeq" id="WP_307334601.1">
    <property type="nucleotide sequence ID" value="NZ_JAUSUQ010000001.1"/>
</dbReference>
<reference evidence="4 5" key="1">
    <citation type="submission" date="2023-07" db="EMBL/GenBank/DDBJ databases">
        <title>Genomic Encyclopedia of Type Strains, Phase IV (KMG-IV): sequencing the most valuable type-strain genomes for metagenomic binning, comparative biology and taxonomic classification.</title>
        <authorList>
            <person name="Goeker M."/>
        </authorList>
    </citation>
    <scope>NUCLEOTIDE SEQUENCE [LARGE SCALE GENOMIC DNA]</scope>
    <source>
        <strain evidence="4 5">DSM 17740</strain>
    </source>
</reference>
<dbReference type="SUPFAM" id="SSF53300">
    <property type="entry name" value="vWA-like"/>
    <property type="match status" value="2"/>
</dbReference>
<keyword evidence="5" id="KW-1185">Reference proteome</keyword>
<dbReference type="PANTHER" id="PTHR37947">
    <property type="entry name" value="BLL2462 PROTEIN"/>
    <property type="match status" value="1"/>
</dbReference>
<keyword evidence="2" id="KW-1133">Transmembrane helix</keyword>
<dbReference type="Gene3D" id="3.40.50.880">
    <property type="match status" value="2"/>
</dbReference>
<evidence type="ECO:0000313" key="5">
    <source>
        <dbReference type="Proteomes" id="UP001232445"/>
    </source>
</evidence>
<feature type="region of interest" description="Disordered" evidence="1">
    <location>
        <begin position="886"/>
        <end position="930"/>
    </location>
</feature>
<evidence type="ECO:0000256" key="1">
    <source>
        <dbReference type="SAM" id="MobiDB-lite"/>
    </source>
</evidence>
<name>A0ABU0CM03_9BACI</name>
<feature type="compositionally biased region" description="Low complexity" evidence="1">
    <location>
        <begin position="903"/>
        <end position="914"/>
    </location>
</feature>
<dbReference type="Gene3D" id="3.40.50.410">
    <property type="entry name" value="von Willebrand factor, type A domain"/>
    <property type="match status" value="1"/>
</dbReference>
<feature type="transmembrane region" description="Helical" evidence="2">
    <location>
        <begin position="6"/>
        <end position="25"/>
    </location>
</feature>
<sequence length="930" mass="102112">MAISVHSALYLLLFIPVLLLLTWWWKTQTRVQGPKKYMILLTRLVLFTLLISVLSGLHVLFPVSGETVVFVVDRSASMPNEERIFTFLQEAVDNKQEEDQFAIVSVGQEAVIEQPLTNRQELAPLGAVINPHATNLAEGVRLASGLIGSQDRGKIVLVTDGLETHGDVTQEIQWAKERGIVVEAMYLQQDIEEEVLLSALHLPDRLHLNETFTVTVEAESTVTTKGTLRLYERSSLVAEQEVDIDHGINRFAFQLKAGGEGFQRYRAELEAEQDTIAANNQAFAFTQVGGKPRILVLEGHQGAAHNVVQILQAGDYETEVRLASQIPQQLEDLKQYATLILADVEARSLTPADMERIRTAVRDLGIGLVKTGGSNSFGLGGWFSTPIEEALPVDMDLKSKEKLPSLALSLVIDKSGSMQDGFAGLTRMELAKEGAVRATEMLSEKDQIGVVAFDSAPWEVVEMQQATDLATVQDQIRSIYADGGTDIFAALEYAFHTIKDTLTQRKHIILLTDGHSGRDDDYVGLLAAMKELGITVSTVAVGADADIQLLEQIAEAGGGRHYFVTDPESLPRVFTTETALANRTFIVEKTHIPLQTGGFDWASLSGDVPSLAAYIAATPKQTAEVVLTSTDGDPVLSRWQYGLGRAVAWTSDWEGQWAPQWVNWTGLPSFWNELVQWTLPQATPGGWTIETKVEGLTAKITVSLPSDRAMPGELEAVVIDDSLKRQAVPLKPVAPGQLQAAFDASETGTYLIHILQREGEHIVASETAGLSVSYSPEYRLFDHGEQQLRTWVEAADGRLIASGEEVFRGDLPLKWESQDISTFLLILAAILWPIDIALRRLHFSLHLVEKLGTKLRRKPEATWHAPVSNSSARPANISAPLISRGGLAKAEQNPMTSKGTQPAAEQSQSASAESDPFTRLLEAKKKIRRR</sequence>
<feature type="transmembrane region" description="Helical" evidence="2">
    <location>
        <begin position="37"/>
        <end position="61"/>
    </location>
</feature>
<evidence type="ECO:0000259" key="3">
    <source>
        <dbReference type="PROSITE" id="PS50234"/>
    </source>
</evidence>
<dbReference type="InterPro" id="IPR002035">
    <property type="entry name" value="VWF_A"/>
</dbReference>
<keyword evidence="2" id="KW-0472">Membrane</keyword>
<dbReference type="Pfam" id="PF13519">
    <property type="entry name" value="VWA_2"/>
    <property type="match status" value="1"/>
</dbReference>
<protein>
    <submittedName>
        <fullName evidence="4">Mg-chelatase subunit ChlD</fullName>
    </submittedName>
</protein>
<evidence type="ECO:0000313" key="4">
    <source>
        <dbReference type="EMBL" id="MDQ0337451.1"/>
    </source>
</evidence>
<feature type="domain" description="VWFA" evidence="3">
    <location>
        <begin position="407"/>
        <end position="590"/>
    </location>
</feature>
<dbReference type="EMBL" id="JAUSUQ010000001">
    <property type="protein sequence ID" value="MDQ0337451.1"/>
    <property type="molecule type" value="Genomic_DNA"/>
</dbReference>
<proteinExistence type="predicted"/>
<dbReference type="InterPro" id="IPR036465">
    <property type="entry name" value="vWFA_dom_sf"/>
</dbReference>
<dbReference type="CDD" id="cd00198">
    <property type="entry name" value="vWFA"/>
    <property type="match status" value="1"/>
</dbReference>
<keyword evidence="2" id="KW-0812">Transmembrane</keyword>
<gene>
    <name evidence="4" type="ORF">J2S00_000221</name>
</gene>
<dbReference type="InterPro" id="IPR029062">
    <property type="entry name" value="Class_I_gatase-like"/>
</dbReference>
<dbReference type="SUPFAM" id="SSF52317">
    <property type="entry name" value="Class I glutamine amidotransferase-like"/>
    <property type="match status" value="1"/>
</dbReference>
<dbReference type="Pfam" id="PF00092">
    <property type="entry name" value="VWA"/>
    <property type="match status" value="1"/>
</dbReference>
<dbReference type="SMART" id="SM00327">
    <property type="entry name" value="VWA"/>
    <property type="match status" value="2"/>
</dbReference>
<dbReference type="Proteomes" id="UP001232445">
    <property type="component" value="Unassembled WGS sequence"/>
</dbReference>
<organism evidence="4 5">
    <name type="scientific">Caldalkalibacillus uzonensis</name>
    <dbReference type="NCBI Taxonomy" id="353224"/>
    <lineage>
        <taxon>Bacteria</taxon>
        <taxon>Bacillati</taxon>
        <taxon>Bacillota</taxon>
        <taxon>Bacilli</taxon>
        <taxon>Bacillales</taxon>
        <taxon>Bacillaceae</taxon>
        <taxon>Caldalkalibacillus</taxon>
    </lineage>
</organism>
<dbReference type="Pfam" id="PF07090">
    <property type="entry name" value="GATase1_like"/>
    <property type="match status" value="1"/>
</dbReference>
<accession>A0ABU0CM03</accession>